<dbReference type="Gene3D" id="3.40.50.720">
    <property type="entry name" value="NAD(P)-binding Rossmann-like Domain"/>
    <property type="match status" value="1"/>
</dbReference>
<evidence type="ECO:0000259" key="3">
    <source>
        <dbReference type="Pfam" id="PF00107"/>
    </source>
</evidence>
<dbReference type="AlphaFoldDB" id="A0A540VKP6"/>
<comment type="caution">
    <text evidence="5">The sequence shown here is derived from an EMBL/GenBank/DDBJ whole genome shotgun (WGS) entry which is preliminary data.</text>
</comment>
<dbReference type="InterPro" id="IPR011032">
    <property type="entry name" value="GroES-like_sf"/>
</dbReference>
<dbReference type="InterPro" id="IPR013154">
    <property type="entry name" value="ADH-like_N"/>
</dbReference>
<dbReference type="OrthoDB" id="9766898at2"/>
<name>A0A540VKP6_9CHLR</name>
<dbReference type="Pfam" id="PF08240">
    <property type="entry name" value="ADH_N"/>
    <property type="match status" value="1"/>
</dbReference>
<evidence type="ECO:0000256" key="2">
    <source>
        <dbReference type="SAM" id="MobiDB-lite"/>
    </source>
</evidence>
<evidence type="ECO:0000313" key="6">
    <source>
        <dbReference type="Proteomes" id="UP000317371"/>
    </source>
</evidence>
<dbReference type="GO" id="GO:0016491">
    <property type="term" value="F:oxidoreductase activity"/>
    <property type="evidence" value="ECO:0007669"/>
    <property type="project" value="UniProtKB-KW"/>
</dbReference>
<organism evidence="5 6">
    <name type="scientific">Litorilinea aerophila</name>
    <dbReference type="NCBI Taxonomy" id="1204385"/>
    <lineage>
        <taxon>Bacteria</taxon>
        <taxon>Bacillati</taxon>
        <taxon>Chloroflexota</taxon>
        <taxon>Caldilineae</taxon>
        <taxon>Caldilineales</taxon>
        <taxon>Caldilineaceae</taxon>
        <taxon>Litorilinea</taxon>
    </lineage>
</organism>
<accession>A0A540VKP6</accession>
<dbReference type="InterPro" id="IPR050129">
    <property type="entry name" value="Zn_alcohol_dh"/>
</dbReference>
<gene>
    <name evidence="5" type="ORF">FKZ61_02655</name>
</gene>
<dbReference type="FunCoup" id="A0A540VKP6">
    <property type="interactions" value="14"/>
</dbReference>
<dbReference type="SUPFAM" id="SSF50129">
    <property type="entry name" value="GroES-like"/>
    <property type="match status" value="1"/>
</dbReference>
<dbReference type="InterPro" id="IPR036291">
    <property type="entry name" value="NAD(P)-bd_dom_sf"/>
</dbReference>
<proteinExistence type="predicted"/>
<dbReference type="RefSeq" id="WP_141608531.1">
    <property type="nucleotide sequence ID" value="NZ_VIGC02000003.1"/>
</dbReference>
<dbReference type="CDD" id="cd08261">
    <property type="entry name" value="Zn_ADH7"/>
    <property type="match status" value="1"/>
</dbReference>
<dbReference type="Pfam" id="PF00107">
    <property type="entry name" value="ADH_zinc_N"/>
    <property type="match status" value="1"/>
</dbReference>
<sequence>MQTLILQEPGHFRLTETEPPPQPGPGEALVRVHRVGICGTDLHAFRGRQPFFSYPRILGHELGVEVVALGPATETASPGNLAVGDRCAVEPYLNCGRCGACRRGKTNCCERLQVLGVHVDGGMRELLVVPVHKLHKSETLPLSHLALVEMLCIGGHAVRRAQVEPGEQVLVIGAGPIGLSTIQFAQIAGAEVSVLELNPGRLAFCQEQLGVAHGLDGSVDPVDALRERLDGELPTVVFDATGNVHSMQQAFQLVANGGKLVFVGLVQADITFHDPEFHRREMTLLSSRNATGEDFQFAIRMLEEGRINVAPWITHHTTPQELPAVFPTWLAPEAGVVKAMLDF</sequence>
<keyword evidence="1" id="KW-0560">Oxidoreductase</keyword>
<evidence type="ECO:0000313" key="5">
    <source>
        <dbReference type="EMBL" id="TQE97338.1"/>
    </source>
</evidence>
<dbReference type="Proteomes" id="UP000317371">
    <property type="component" value="Unassembled WGS sequence"/>
</dbReference>
<protein>
    <submittedName>
        <fullName evidence="5">Zinc-binding alcohol dehydrogenase family protein</fullName>
    </submittedName>
</protein>
<feature type="domain" description="Alcohol dehydrogenase-like N-terminal" evidence="4">
    <location>
        <begin position="24"/>
        <end position="136"/>
    </location>
</feature>
<dbReference type="SUPFAM" id="SSF51735">
    <property type="entry name" value="NAD(P)-binding Rossmann-fold domains"/>
    <property type="match status" value="1"/>
</dbReference>
<feature type="region of interest" description="Disordered" evidence="2">
    <location>
        <begin position="1"/>
        <end position="25"/>
    </location>
</feature>
<evidence type="ECO:0000259" key="4">
    <source>
        <dbReference type="Pfam" id="PF08240"/>
    </source>
</evidence>
<feature type="domain" description="Alcohol dehydrogenase-like C-terminal" evidence="3">
    <location>
        <begin position="176"/>
        <end position="303"/>
    </location>
</feature>
<reference evidence="5 6" key="1">
    <citation type="submission" date="2019-06" db="EMBL/GenBank/DDBJ databases">
        <title>Genome sequence of Litorilinea aerophila BAA-2444.</title>
        <authorList>
            <person name="Maclea K.S."/>
            <person name="Maurais E.G."/>
            <person name="Iannazzi L.C."/>
        </authorList>
    </citation>
    <scope>NUCLEOTIDE SEQUENCE [LARGE SCALE GENOMIC DNA]</scope>
    <source>
        <strain evidence="5 6">ATCC BAA-2444</strain>
    </source>
</reference>
<dbReference type="Gene3D" id="3.90.180.10">
    <property type="entry name" value="Medium-chain alcohol dehydrogenases, catalytic domain"/>
    <property type="match status" value="1"/>
</dbReference>
<dbReference type="PANTHER" id="PTHR43401:SF3">
    <property type="entry name" value="L-GALACTONATE-5-DEHYDROGENASE"/>
    <property type="match status" value="1"/>
</dbReference>
<keyword evidence="6" id="KW-1185">Reference proteome</keyword>
<evidence type="ECO:0000256" key="1">
    <source>
        <dbReference type="ARBA" id="ARBA00023002"/>
    </source>
</evidence>
<dbReference type="PANTHER" id="PTHR43401">
    <property type="entry name" value="L-THREONINE 3-DEHYDROGENASE"/>
    <property type="match status" value="1"/>
</dbReference>
<dbReference type="InterPro" id="IPR013149">
    <property type="entry name" value="ADH-like_C"/>
</dbReference>
<dbReference type="EMBL" id="VIGC01000003">
    <property type="protein sequence ID" value="TQE97338.1"/>
    <property type="molecule type" value="Genomic_DNA"/>
</dbReference>
<dbReference type="InParanoid" id="A0A540VKP6"/>